<sequence length="261" mass="27738">MAAPALLNSLKLVWQAEHTSIPAGGAAQTSLTSGGLLWLSAEDRQRLQSGLAQFEPPADAAYRLDFGGNGEERKMLVWVAAAEPEAELSGLLQGLLGQREKLEQLSLPAGGQLLDALHALAGEAPAPPVSLTLEVLAPLSPAAGLFGPLQPKAVIAVLYDAVLDRAPSRPDMAYWIGHGGGGPLDARQVAQALLESPEFLARHGGASDRDFVAGLYRNTHDQDPSPAILDHWTEMLGSHALDRTELVLRMALLSEEDFVLR</sequence>
<dbReference type="EMBL" id="PDNU01000004">
    <property type="protein sequence ID" value="PHK96112.1"/>
    <property type="molecule type" value="Genomic_DNA"/>
</dbReference>
<organism evidence="2 3">
    <name type="scientific">Teichococcus rhizosphaerae</name>
    <dbReference type="NCBI Taxonomy" id="1335062"/>
    <lineage>
        <taxon>Bacteria</taxon>
        <taxon>Pseudomonadati</taxon>
        <taxon>Pseudomonadota</taxon>
        <taxon>Alphaproteobacteria</taxon>
        <taxon>Acetobacterales</taxon>
        <taxon>Roseomonadaceae</taxon>
        <taxon>Roseomonas</taxon>
    </lineage>
</organism>
<dbReference type="OrthoDB" id="7252638at2"/>
<evidence type="ECO:0000313" key="2">
    <source>
        <dbReference type="EMBL" id="PHK96112.1"/>
    </source>
</evidence>
<dbReference type="AlphaFoldDB" id="A0A2C6Y5M7"/>
<dbReference type="Proteomes" id="UP000223527">
    <property type="component" value="Unassembled WGS sequence"/>
</dbReference>
<gene>
    <name evidence="2" type="ORF">CR162_04530</name>
</gene>
<feature type="domain" description="DUF4214" evidence="1">
    <location>
        <begin position="190"/>
        <end position="252"/>
    </location>
</feature>
<name>A0A2C6Y5M7_9PROT</name>
<evidence type="ECO:0000259" key="1">
    <source>
        <dbReference type="Pfam" id="PF13946"/>
    </source>
</evidence>
<dbReference type="Pfam" id="PF13946">
    <property type="entry name" value="DUF4214"/>
    <property type="match status" value="1"/>
</dbReference>
<reference evidence="2 3" key="1">
    <citation type="submission" date="2017-10" db="EMBL/GenBank/DDBJ databases">
        <authorList>
            <person name="Banno H."/>
            <person name="Chua N.-H."/>
        </authorList>
    </citation>
    <scope>NUCLEOTIDE SEQUENCE [LARGE SCALE GENOMIC DNA]</scope>
    <source>
        <strain evidence="2 3">YW11</strain>
    </source>
</reference>
<comment type="caution">
    <text evidence="2">The sequence shown here is derived from an EMBL/GenBank/DDBJ whole genome shotgun (WGS) entry which is preliminary data.</text>
</comment>
<keyword evidence="3" id="KW-1185">Reference proteome</keyword>
<accession>A0A2C6Y5M7</accession>
<evidence type="ECO:0000313" key="3">
    <source>
        <dbReference type="Proteomes" id="UP000223527"/>
    </source>
</evidence>
<dbReference type="InterPro" id="IPR025282">
    <property type="entry name" value="DUF4214"/>
</dbReference>
<protein>
    <recommendedName>
        <fullName evidence="1">DUF4214 domain-containing protein</fullName>
    </recommendedName>
</protein>
<proteinExistence type="predicted"/>